<proteinExistence type="predicted"/>
<evidence type="ECO:0000256" key="5">
    <source>
        <dbReference type="ARBA" id="ARBA00022679"/>
    </source>
</evidence>
<dbReference type="SUPFAM" id="SSF82199">
    <property type="entry name" value="SET domain"/>
    <property type="match status" value="1"/>
</dbReference>
<evidence type="ECO:0000256" key="7">
    <source>
        <dbReference type="ARBA" id="ARBA00023242"/>
    </source>
</evidence>
<dbReference type="Pfam" id="PF00856">
    <property type="entry name" value="SET"/>
    <property type="match status" value="1"/>
</dbReference>
<organism evidence="10 11">
    <name type="scientific">Perkinsus olseni</name>
    <name type="common">Perkinsus atlanticus</name>
    <dbReference type="NCBI Taxonomy" id="32597"/>
    <lineage>
        <taxon>Eukaryota</taxon>
        <taxon>Sar</taxon>
        <taxon>Alveolata</taxon>
        <taxon>Perkinsozoa</taxon>
        <taxon>Perkinsea</taxon>
        <taxon>Perkinsida</taxon>
        <taxon>Perkinsidae</taxon>
        <taxon>Perkinsus</taxon>
    </lineage>
</organism>
<dbReference type="InterPro" id="IPR050777">
    <property type="entry name" value="SET2_Histone-Lys_MeTrsfase"/>
</dbReference>
<comment type="caution">
    <text evidence="10">The sequence shown here is derived from an EMBL/GenBank/DDBJ whole genome shotgun (WGS) entry which is preliminary data.</text>
</comment>
<dbReference type="GO" id="GO:0005634">
    <property type="term" value="C:nucleus"/>
    <property type="evidence" value="ECO:0007669"/>
    <property type="project" value="UniProtKB-SubCell"/>
</dbReference>
<keyword evidence="6" id="KW-0949">S-adenosyl-L-methionine</keyword>
<dbReference type="GO" id="GO:0008168">
    <property type="term" value="F:methyltransferase activity"/>
    <property type="evidence" value="ECO:0007669"/>
    <property type="project" value="UniProtKB-KW"/>
</dbReference>
<name>A0A7J6S306_PEROL</name>
<gene>
    <name evidence="10" type="ORF">FOZ63_019257</name>
</gene>
<sequence length="328" mass="34752">MIGMISRGLVNRGLYRAFCTTAAKATGAAAATTAAAAASTTKAASATTTKVAGGARSGPGLFARMRSFTGGFTLASALGFYLIFVQLQGMTDEVRAAVHDVAVRQARLEDKVLFMSFTYVFENIVSPESEEDLQWFTVPEGSPCNTDPSKGLLVYCGGCDQCRRSEAFDVAVRDAGGKGSGLFATKSIGKGKIVAFYAGELLSTREATRRAREASAADLPDNYLLSVCEHFQGPLEAVWTHVDARYFGSLGRFANHRCGGGNTEPCVTRRPGALPMVVLMSLRDIAFGEEITFDYGSGTAVPDGEGKRKCLCGSPSCIGVMPFHGIEI</sequence>
<dbReference type="SMART" id="SM00317">
    <property type="entry name" value="SET"/>
    <property type="match status" value="1"/>
</dbReference>
<dbReference type="AlphaFoldDB" id="A0A7J6S306"/>
<dbReference type="Proteomes" id="UP000553632">
    <property type="component" value="Unassembled WGS sequence"/>
</dbReference>
<keyword evidence="7" id="KW-0539">Nucleus</keyword>
<protein>
    <submittedName>
        <fullName evidence="10">Uncharacterized protein</fullName>
    </submittedName>
</protein>
<evidence type="ECO:0000256" key="6">
    <source>
        <dbReference type="ARBA" id="ARBA00022691"/>
    </source>
</evidence>
<keyword evidence="3" id="KW-0158">Chromosome</keyword>
<keyword evidence="11" id="KW-1185">Reference proteome</keyword>
<dbReference type="PROSITE" id="PS50868">
    <property type="entry name" value="POST_SET"/>
    <property type="match status" value="1"/>
</dbReference>
<dbReference type="InterPro" id="IPR003616">
    <property type="entry name" value="Post-SET_dom"/>
</dbReference>
<evidence type="ECO:0000313" key="10">
    <source>
        <dbReference type="EMBL" id="KAF4727328.1"/>
    </source>
</evidence>
<comment type="subcellular location">
    <subcellularLocation>
        <location evidence="2">Chromosome</location>
    </subcellularLocation>
    <subcellularLocation>
        <location evidence="1">Nucleus</location>
    </subcellularLocation>
</comment>
<evidence type="ECO:0000256" key="3">
    <source>
        <dbReference type="ARBA" id="ARBA00022454"/>
    </source>
</evidence>
<evidence type="ECO:0000256" key="1">
    <source>
        <dbReference type="ARBA" id="ARBA00004123"/>
    </source>
</evidence>
<dbReference type="InterPro" id="IPR001214">
    <property type="entry name" value="SET_dom"/>
</dbReference>
<dbReference type="Gene3D" id="2.170.270.10">
    <property type="entry name" value="SET domain"/>
    <property type="match status" value="1"/>
</dbReference>
<dbReference type="InterPro" id="IPR046341">
    <property type="entry name" value="SET_dom_sf"/>
</dbReference>
<dbReference type="GO" id="GO:0005694">
    <property type="term" value="C:chromosome"/>
    <property type="evidence" value="ECO:0007669"/>
    <property type="project" value="UniProtKB-SubCell"/>
</dbReference>
<dbReference type="PROSITE" id="PS50280">
    <property type="entry name" value="SET"/>
    <property type="match status" value="1"/>
</dbReference>
<feature type="domain" description="SET" evidence="8">
    <location>
        <begin position="168"/>
        <end position="296"/>
    </location>
</feature>
<dbReference type="GO" id="GO:0032259">
    <property type="term" value="P:methylation"/>
    <property type="evidence" value="ECO:0007669"/>
    <property type="project" value="UniProtKB-KW"/>
</dbReference>
<keyword evidence="4" id="KW-0489">Methyltransferase</keyword>
<feature type="domain" description="Post-SET" evidence="9">
    <location>
        <begin position="306"/>
        <end position="322"/>
    </location>
</feature>
<evidence type="ECO:0000256" key="2">
    <source>
        <dbReference type="ARBA" id="ARBA00004286"/>
    </source>
</evidence>
<reference evidence="10 11" key="1">
    <citation type="submission" date="2020-04" db="EMBL/GenBank/DDBJ databases">
        <title>Perkinsus olseni comparative genomics.</title>
        <authorList>
            <person name="Bogema D.R."/>
        </authorList>
    </citation>
    <scope>NUCLEOTIDE SEQUENCE [LARGE SCALE GENOMIC DNA]</scope>
    <source>
        <strain evidence="10 11">ATCC PRA-207</strain>
    </source>
</reference>
<evidence type="ECO:0000256" key="4">
    <source>
        <dbReference type="ARBA" id="ARBA00022603"/>
    </source>
</evidence>
<keyword evidence="5" id="KW-0808">Transferase</keyword>
<dbReference type="PANTHER" id="PTHR22884">
    <property type="entry name" value="SET DOMAIN PROTEINS"/>
    <property type="match status" value="1"/>
</dbReference>
<evidence type="ECO:0000313" key="11">
    <source>
        <dbReference type="Proteomes" id="UP000553632"/>
    </source>
</evidence>
<dbReference type="EMBL" id="JABANO010021122">
    <property type="protein sequence ID" value="KAF4727328.1"/>
    <property type="molecule type" value="Genomic_DNA"/>
</dbReference>
<evidence type="ECO:0000259" key="8">
    <source>
        <dbReference type="PROSITE" id="PS50280"/>
    </source>
</evidence>
<accession>A0A7J6S306</accession>
<evidence type="ECO:0000259" key="9">
    <source>
        <dbReference type="PROSITE" id="PS50868"/>
    </source>
</evidence>